<sequence>KEDELRSWLGTEGCGRVFLESICIRKITVLGSNSIGEEWSQGKRVVIGESNC</sequence>
<evidence type="ECO:0000313" key="2">
    <source>
        <dbReference type="Proteomes" id="UP000789405"/>
    </source>
</evidence>
<dbReference type="AlphaFoldDB" id="A0A9N9NQI0"/>
<evidence type="ECO:0000313" key="1">
    <source>
        <dbReference type="EMBL" id="CAG8754381.1"/>
    </source>
</evidence>
<comment type="caution">
    <text evidence="1">The sequence shown here is derived from an EMBL/GenBank/DDBJ whole genome shotgun (WGS) entry which is preliminary data.</text>
</comment>
<organism evidence="1 2">
    <name type="scientific">Dentiscutata erythropus</name>
    <dbReference type="NCBI Taxonomy" id="1348616"/>
    <lineage>
        <taxon>Eukaryota</taxon>
        <taxon>Fungi</taxon>
        <taxon>Fungi incertae sedis</taxon>
        <taxon>Mucoromycota</taxon>
        <taxon>Glomeromycotina</taxon>
        <taxon>Glomeromycetes</taxon>
        <taxon>Diversisporales</taxon>
        <taxon>Gigasporaceae</taxon>
        <taxon>Dentiscutata</taxon>
    </lineage>
</organism>
<keyword evidence="2" id="KW-1185">Reference proteome</keyword>
<reference evidence="1" key="1">
    <citation type="submission" date="2021-06" db="EMBL/GenBank/DDBJ databases">
        <authorList>
            <person name="Kallberg Y."/>
            <person name="Tangrot J."/>
            <person name="Rosling A."/>
        </authorList>
    </citation>
    <scope>NUCLEOTIDE SEQUENCE</scope>
    <source>
        <strain evidence="1">MA453B</strain>
    </source>
</reference>
<gene>
    <name evidence="1" type="ORF">DERYTH_LOCUS17187</name>
</gene>
<proteinExistence type="predicted"/>
<dbReference type="EMBL" id="CAJVPY010015912">
    <property type="protein sequence ID" value="CAG8754381.1"/>
    <property type="molecule type" value="Genomic_DNA"/>
</dbReference>
<accession>A0A9N9NQI0</accession>
<name>A0A9N9NQI0_9GLOM</name>
<dbReference type="Proteomes" id="UP000789405">
    <property type="component" value="Unassembled WGS sequence"/>
</dbReference>
<feature type="non-terminal residue" evidence="1">
    <location>
        <position position="1"/>
    </location>
</feature>
<protein>
    <submittedName>
        <fullName evidence="1">15656_t:CDS:1</fullName>
    </submittedName>
</protein>